<feature type="region of interest" description="Disordered" evidence="2">
    <location>
        <begin position="230"/>
        <end position="252"/>
    </location>
</feature>
<name>A0A942WT89_VEIPA</name>
<sequence>MSKNLERNLNELVEWEDHVTEVNATNMNAIRNRVISNSESINSVKTDYQQKSDSNLITSNKKIVGAINELKNGSFDKVTISGKQLKFYANGTEKFNIVLPIVDIDLNPINTALGTKYDNVEISGQDLKFYVGSALKKTINIPTVSGENGKEIELRKSETHIEWNYVGESNWKQLIALSELKVKGADGKNGTNGVTPNITIGEVTTLEAGQQATVTKSGTNEAPIFNFGIPKGQNGVNGQSPDLSEHQTKRDEALRTTDKTVVGSINEIFQKVTTLESKLNEALNKITALESKHPES</sequence>
<feature type="coiled-coil region" evidence="1">
    <location>
        <begin position="265"/>
        <end position="292"/>
    </location>
</feature>
<keyword evidence="1" id="KW-0175">Coiled coil</keyword>
<feature type="compositionally biased region" description="Basic and acidic residues" evidence="2">
    <location>
        <begin position="243"/>
        <end position="252"/>
    </location>
</feature>
<dbReference type="RefSeq" id="WP_278468528.1">
    <property type="nucleotide sequence ID" value="NZ_JAGZMU010000008.1"/>
</dbReference>
<organism evidence="3 4">
    <name type="scientific">Veillonella parvula</name>
    <name type="common">Staphylococcus parvulus</name>
    <dbReference type="NCBI Taxonomy" id="29466"/>
    <lineage>
        <taxon>Bacteria</taxon>
        <taxon>Bacillati</taxon>
        <taxon>Bacillota</taxon>
        <taxon>Negativicutes</taxon>
        <taxon>Veillonellales</taxon>
        <taxon>Veillonellaceae</taxon>
        <taxon>Veillonella</taxon>
    </lineage>
</organism>
<accession>A0A942WT89</accession>
<evidence type="ECO:0000256" key="1">
    <source>
        <dbReference type="SAM" id="Coils"/>
    </source>
</evidence>
<dbReference type="EMBL" id="JAGZMU010000008">
    <property type="protein sequence ID" value="MBS4894052.1"/>
    <property type="molecule type" value="Genomic_DNA"/>
</dbReference>
<reference evidence="3" key="1">
    <citation type="submission" date="2021-02" db="EMBL/GenBank/DDBJ databases">
        <title>Infant gut strain persistence is associated with maternal origin, phylogeny, and functional potential including surface adhesion and iron acquisition.</title>
        <authorList>
            <person name="Lou Y.C."/>
        </authorList>
    </citation>
    <scope>NUCLEOTIDE SEQUENCE</scope>
    <source>
        <strain evidence="3">L3_108_031G1_dasL3_108_031G1_concoct_20</strain>
    </source>
</reference>
<evidence type="ECO:0000313" key="4">
    <source>
        <dbReference type="Proteomes" id="UP000778864"/>
    </source>
</evidence>
<proteinExistence type="predicted"/>
<evidence type="ECO:0000256" key="2">
    <source>
        <dbReference type="SAM" id="MobiDB-lite"/>
    </source>
</evidence>
<comment type="caution">
    <text evidence="3">The sequence shown here is derived from an EMBL/GenBank/DDBJ whole genome shotgun (WGS) entry which is preliminary data.</text>
</comment>
<dbReference type="Proteomes" id="UP000778864">
    <property type="component" value="Unassembled WGS sequence"/>
</dbReference>
<evidence type="ECO:0000313" key="3">
    <source>
        <dbReference type="EMBL" id="MBS4894052.1"/>
    </source>
</evidence>
<dbReference type="AlphaFoldDB" id="A0A942WT89"/>
<gene>
    <name evidence="3" type="ORF">KHZ90_09815</name>
</gene>
<protein>
    <submittedName>
        <fullName evidence="3">Uncharacterized protein</fullName>
    </submittedName>
</protein>